<evidence type="ECO:0000259" key="3">
    <source>
        <dbReference type="Pfam" id="PF08239"/>
    </source>
</evidence>
<dbReference type="AlphaFoldDB" id="A0A9X2Z829"/>
<protein>
    <submittedName>
        <fullName evidence="4">SH3 domain-containing protein</fullName>
    </submittedName>
</protein>
<keyword evidence="2" id="KW-0732">Signal</keyword>
<proteinExistence type="predicted"/>
<feature type="compositionally biased region" description="Pro residues" evidence="1">
    <location>
        <begin position="135"/>
        <end position="158"/>
    </location>
</feature>
<dbReference type="Proteomes" id="UP001141629">
    <property type="component" value="Unassembled WGS sequence"/>
</dbReference>
<evidence type="ECO:0000313" key="4">
    <source>
        <dbReference type="EMBL" id="MCV7424780.1"/>
    </source>
</evidence>
<keyword evidence="5" id="KW-1185">Reference proteome</keyword>
<organism evidence="4 5">
    <name type="scientific">Mycobacterium yunnanensis</name>
    <dbReference type="NCBI Taxonomy" id="368477"/>
    <lineage>
        <taxon>Bacteria</taxon>
        <taxon>Bacillati</taxon>
        <taxon>Actinomycetota</taxon>
        <taxon>Actinomycetes</taxon>
        <taxon>Mycobacteriales</taxon>
        <taxon>Mycobacteriaceae</taxon>
        <taxon>Mycobacterium</taxon>
    </lineage>
</organism>
<evidence type="ECO:0000256" key="2">
    <source>
        <dbReference type="SAM" id="SignalP"/>
    </source>
</evidence>
<dbReference type="InterPro" id="IPR003646">
    <property type="entry name" value="SH3-like_bac-type"/>
</dbReference>
<feature type="domain" description="SH3b" evidence="3">
    <location>
        <begin position="167"/>
        <end position="221"/>
    </location>
</feature>
<accession>A0A9X2Z829</accession>
<feature type="signal peptide" evidence="2">
    <location>
        <begin position="1"/>
        <end position="20"/>
    </location>
</feature>
<dbReference type="Gene3D" id="2.30.30.40">
    <property type="entry name" value="SH3 Domains"/>
    <property type="match status" value="1"/>
</dbReference>
<gene>
    <name evidence="4" type="ORF">H7K45_30000</name>
</gene>
<evidence type="ECO:0000256" key="1">
    <source>
        <dbReference type="SAM" id="MobiDB-lite"/>
    </source>
</evidence>
<name>A0A9X2Z829_9MYCO</name>
<evidence type="ECO:0000313" key="5">
    <source>
        <dbReference type="Proteomes" id="UP001141629"/>
    </source>
</evidence>
<sequence>MVFVALAAATAVDGVPTAWALPPLPLAPTCTDYVYPSSFELMQDNGILVAINDNGDRFDGGGASYTVPGKPDVTGISTGRRTGRSIDISVNWSNGFSNHYTGQIGDDLVARGSTVNNLGTSNSWYSLAKFTCVTPAPPPPPPPPPPPSSSSATPPPPAGTSATATGDVDVYDAPGGGGNVTGTLRQGRSVQLVERRPDNWCHVTGASVPGGDGWVWGDFIS</sequence>
<feature type="region of interest" description="Disordered" evidence="1">
    <location>
        <begin position="135"/>
        <end position="185"/>
    </location>
</feature>
<dbReference type="RefSeq" id="WP_263999865.1">
    <property type="nucleotide sequence ID" value="NZ_JACKVK010000022.1"/>
</dbReference>
<dbReference type="EMBL" id="JACKVK010000022">
    <property type="protein sequence ID" value="MCV7424780.1"/>
    <property type="molecule type" value="Genomic_DNA"/>
</dbReference>
<reference evidence="4" key="2">
    <citation type="journal article" date="2022" name="BMC Genomics">
        <title>Comparative genome analysis of mycobacteria focusing on tRNA and non-coding RNA.</title>
        <authorList>
            <person name="Behra P.R.K."/>
            <person name="Pettersson B.M.F."/>
            <person name="Ramesh M."/>
            <person name="Das S."/>
            <person name="Dasgupta S."/>
            <person name="Kirsebom L.A."/>
        </authorList>
    </citation>
    <scope>NUCLEOTIDE SEQUENCE</scope>
    <source>
        <strain evidence="4">DSM 44838</strain>
    </source>
</reference>
<comment type="caution">
    <text evidence="4">The sequence shown here is derived from an EMBL/GenBank/DDBJ whole genome shotgun (WGS) entry which is preliminary data.</text>
</comment>
<reference evidence="4" key="1">
    <citation type="submission" date="2020-07" db="EMBL/GenBank/DDBJ databases">
        <authorList>
            <person name="Pettersson B.M.F."/>
            <person name="Behra P.R.K."/>
            <person name="Ramesh M."/>
            <person name="Das S."/>
            <person name="Dasgupta S."/>
            <person name="Kirsebom L.A."/>
        </authorList>
    </citation>
    <scope>NUCLEOTIDE SEQUENCE</scope>
    <source>
        <strain evidence="4">DSM 44838</strain>
    </source>
</reference>
<dbReference type="Pfam" id="PF08239">
    <property type="entry name" value="SH3_3"/>
    <property type="match status" value="1"/>
</dbReference>
<feature type="chain" id="PRO_5040866427" evidence="2">
    <location>
        <begin position="21"/>
        <end position="221"/>
    </location>
</feature>